<dbReference type="InterPro" id="IPR013858">
    <property type="entry name" value="Peptidase_M10B_C"/>
</dbReference>
<evidence type="ECO:0000313" key="6">
    <source>
        <dbReference type="EMBL" id="QOQ77076.1"/>
    </source>
</evidence>
<feature type="domain" description="Peptidase M10 serralysin C-terminal" evidence="5">
    <location>
        <begin position="244"/>
        <end position="337"/>
    </location>
</feature>
<dbReference type="RefSeq" id="WP_197627927.1">
    <property type="nucleotide sequence ID" value="NZ_CP063073.1"/>
</dbReference>
<dbReference type="Proteomes" id="UP000594923">
    <property type="component" value="Chromosome"/>
</dbReference>
<evidence type="ECO:0000256" key="2">
    <source>
        <dbReference type="ARBA" id="ARBA00022525"/>
    </source>
</evidence>
<reference evidence="6 7" key="1">
    <citation type="submission" date="2020-10" db="EMBL/GenBank/DDBJ databases">
        <title>High quality whole genome sequence of Pseudomonas poae PMA22.</title>
        <authorList>
            <person name="Hernandez J.G."/>
            <person name="Rodriguez P."/>
            <person name="Cuevas C."/>
            <person name="de la Calle F."/>
            <person name="Galan B."/>
            <person name="Garcia J.L."/>
        </authorList>
    </citation>
    <scope>NUCLEOTIDE SEQUENCE [LARGE SCALE GENOMIC DNA]</scope>
    <source>
        <strain evidence="6 7">PMA22</strain>
    </source>
</reference>
<dbReference type="EMBL" id="CP063073">
    <property type="protein sequence ID" value="QOQ77076.1"/>
    <property type="molecule type" value="Genomic_DNA"/>
</dbReference>
<dbReference type="GO" id="GO:0005615">
    <property type="term" value="C:extracellular space"/>
    <property type="evidence" value="ECO:0007669"/>
    <property type="project" value="InterPro"/>
</dbReference>
<proteinExistence type="predicted"/>
<evidence type="ECO:0000256" key="1">
    <source>
        <dbReference type="ARBA" id="ARBA00004613"/>
    </source>
</evidence>
<evidence type="ECO:0000256" key="4">
    <source>
        <dbReference type="SAM" id="MobiDB-lite"/>
    </source>
</evidence>
<keyword evidence="2" id="KW-0964">Secreted</keyword>
<evidence type="ECO:0000313" key="7">
    <source>
        <dbReference type="Proteomes" id="UP000594923"/>
    </source>
</evidence>
<gene>
    <name evidence="6" type="ORF">IMF22_08580</name>
</gene>
<protein>
    <submittedName>
        <fullName evidence="6">M10 family metallopeptidase C-terminal domain-containing protein</fullName>
    </submittedName>
</protein>
<evidence type="ECO:0000256" key="3">
    <source>
        <dbReference type="ARBA" id="ARBA00022737"/>
    </source>
</evidence>
<dbReference type="AlphaFoldDB" id="A0A7M1KL28"/>
<organism evidence="6 7">
    <name type="scientific">Pseudomonas poae</name>
    <dbReference type="NCBI Taxonomy" id="200451"/>
    <lineage>
        <taxon>Bacteria</taxon>
        <taxon>Pseudomonadati</taxon>
        <taxon>Pseudomonadota</taxon>
        <taxon>Gammaproteobacteria</taxon>
        <taxon>Pseudomonadales</taxon>
        <taxon>Pseudomonadaceae</taxon>
        <taxon>Pseudomonas</taxon>
    </lineage>
</organism>
<comment type="subcellular location">
    <subcellularLocation>
        <location evidence="1">Secreted</location>
    </subcellularLocation>
</comment>
<feature type="compositionally biased region" description="Polar residues" evidence="4">
    <location>
        <begin position="1"/>
        <end position="11"/>
    </location>
</feature>
<sequence>MSTIHTPSQARSDAPPIHANSPVRPPAPEIVSAKGVDDLLQSGPNSAREPMRPDEPKMTPESRAKIEAELDDLSAQLTPKTLDHMMRHPKSEQSKAHFEKIDRVLTADNIKGVLSGPNAASCIKTLGKIETQLKQESINTAFDPIANEQVEAYRRHVNSILFDLKASLLRAPEGGRFEMVLDFSRREQPRLNSIHDFMNDLHAKGSHLCDIATEVHKAIGALQFSHPDGLRPERYREPDHAQHSKTYSFSNTAASTLEHPCEIRNFVSDRDKIDVTGISRQLNKPLHWVNQLSGASGEMQLKYSRENNATVLVISGNKGEPALVAKIFGHVKEKDLLV</sequence>
<dbReference type="GO" id="GO:0005509">
    <property type="term" value="F:calcium ion binding"/>
    <property type="evidence" value="ECO:0007669"/>
    <property type="project" value="InterPro"/>
</dbReference>
<dbReference type="Pfam" id="PF08548">
    <property type="entry name" value="Peptidase_M10_C"/>
    <property type="match status" value="1"/>
</dbReference>
<name>A0A7M1KL28_9PSED</name>
<accession>A0A7M1KL28</accession>
<feature type="compositionally biased region" description="Basic and acidic residues" evidence="4">
    <location>
        <begin position="49"/>
        <end position="61"/>
    </location>
</feature>
<keyword evidence="3" id="KW-0677">Repeat</keyword>
<evidence type="ECO:0000259" key="5">
    <source>
        <dbReference type="Pfam" id="PF08548"/>
    </source>
</evidence>
<feature type="region of interest" description="Disordered" evidence="4">
    <location>
        <begin position="1"/>
        <end position="61"/>
    </location>
</feature>